<dbReference type="EMBL" id="CP080333">
    <property type="protein sequence ID" value="QYL19428.1"/>
    <property type="molecule type" value="Genomic_DNA"/>
</dbReference>
<dbReference type="SUPFAM" id="SSF46955">
    <property type="entry name" value="Putative DNA-binding domain"/>
    <property type="match status" value="1"/>
</dbReference>
<evidence type="ECO:0000259" key="2">
    <source>
        <dbReference type="PROSITE" id="PS50937"/>
    </source>
</evidence>
<dbReference type="PROSITE" id="PS50937">
    <property type="entry name" value="HTH_MERR_2"/>
    <property type="match status" value="1"/>
</dbReference>
<evidence type="ECO:0000313" key="3">
    <source>
        <dbReference type="EMBL" id="QYL19428.1"/>
    </source>
</evidence>
<dbReference type="Pfam" id="PF13411">
    <property type="entry name" value="MerR_1"/>
    <property type="match status" value="1"/>
</dbReference>
<dbReference type="Proteomes" id="UP000825367">
    <property type="component" value="Chromosome"/>
</dbReference>
<keyword evidence="1" id="KW-0238">DNA-binding</keyword>
<sequence length="127" mass="13570">MTTALTIGDVARRADIAPTTLRYYEKIGLLSAPSRAGGQRRYDDAVLTRLEVIGLCKAAGFALDEIAVLLHDDAPGRPTSRALAEAKLADIDAQMATLARARGIIEWALKCTCPSIDTCTCGIHCPQ</sequence>
<evidence type="ECO:0000313" key="4">
    <source>
        <dbReference type="Proteomes" id="UP000825367"/>
    </source>
</evidence>
<dbReference type="InterPro" id="IPR000551">
    <property type="entry name" value="MerR-type_HTH_dom"/>
</dbReference>
<dbReference type="InterPro" id="IPR047057">
    <property type="entry name" value="MerR_fam"/>
</dbReference>
<proteinExistence type="predicted"/>
<accession>A0ABX8VQT6</accession>
<dbReference type="SMART" id="SM00422">
    <property type="entry name" value="HTH_MERR"/>
    <property type="match status" value="1"/>
</dbReference>
<protein>
    <submittedName>
        <fullName evidence="3">MerR family transcriptional regulator</fullName>
    </submittedName>
</protein>
<feature type="domain" description="HTH merR-type" evidence="2">
    <location>
        <begin position="4"/>
        <end position="72"/>
    </location>
</feature>
<gene>
    <name evidence="3" type="ORF">K0O64_13635</name>
</gene>
<reference evidence="3 4" key="1">
    <citation type="submission" date="2021-07" db="EMBL/GenBank/DDBJ databases">
        <title>Whole genome sequencing of non-tuberculosis mycobacteria type-strains.</title>
        <authorList>
            <person name="Igarashi Y."/>
            <person name="Osugi A."/>
            <person name="Mitarai S."/>
        </authorList>
    </citation>
    <scope>NUCLEOTIDE SEQUENCE [LARGE SCALE GENOMIC DNA]</scope>
    <source>
        <strain evidence="3 4">JCM 16370</strain>
    </source>
</reference>
<dbReference type="Gene3D" id="1.10.1660.10">
    <property type="match status" value="1"/>
</dbReference>
<dbReference type="PANTHER" id="PTHR30204">
    <property type="entry name" value="REDOX-CYCLING DRUG-SENSING TRANSCRIPTIONAL ACTIVATOR SOXR"/>
    <property type="match status" value="1"/>
</dbReference>
<name>A0ABX8VQT6_9MYCO</name>
<keyword evidence="4" id="KW-1185">Reference proteome</keyword>
<dbReference type="PROSITE" id="PS00552">
    <property type="entry name" value="HTH_MERR_1"/>
    <property type="match status" value="1"/>
</dbReference>
<dbReference type="PANTHER" id="PTHR30204:SF97">
    <property type="entry name" value="MERR FAMILY REGULATORY PROTEIN"/>
    <property type="match status" value="1"/>
</dbReference>
<organism evidence="3 4">
    <name type="scientific">Mycolicibacterium pallens</name>
    <dbReference type="NCBI Taxonomy" id="370524"/>
    <lineage>
        <taxon>Bacteria</taxon>
        <taxon>Bacillati</taxon>
        <taxon>Actinomycetota</taxon>
        <taxon>Actinomycetes</taxon>
        <taxon>Mycobacteriales</taxon>
        <taxon>Mycobacteriaceae</taxon>
        <taxon>Mycolicibacterium</taxon>
    </lineage>
</organism>
<dbReference type="RefSeq" id="WP_096312852.1">
    <property type="nucleotide sequence ID" value="NZ_BAAAVX010000042.1"/>
</dbReference>
<dbReference type="PRINTS" id="PR00040">
    <property type="entry name" value="HTHMERR"/>
</dbReference>
<dbReference type="InterPro" id="IPR009061">
    <property type="entry name" value="DNA-bd_dom_put_sf"/>
</dbReference>
<evidence type="ECO:0000256" key="1">
    <source>
        <dbReference type="ARBA" id="ARBA00023125"/>
    </source>
</evidence>